<keyword evidence="3" id="KW-1185">Reference proteome</keyword>
<evidence type="ECO:0000313" key="3">
    <source>
        <dbReference type="Proteomes" id="UP000295689"/>
    </source>
</evidence>
<evidence type="ECO:0000313" key="2">
    <source>
        <dbReference type="EMBL" id="TCN22948.1"/>
    </source>
</evidence>
<dbReference type="Pfam" id="PF01584">
    <property type="entry name" value="CheW"/>
    <property type="match status" value="1"/>
</dbReference>
<dbReference type="EMBL" id="SLVV01000009">
    <property type="protein sequence ID" value="TCN22948.1"/>
    <property type="molecule type" value="Genomic_DNA"/>
</dbReference>
<accession>A0A4R2B891</accession>
<protein>
    <submittedName>
        <fullName evidence="2">Purine-binding chemotaxis protein CheW</fullName>
    </submittedName>
</protein>
<dbReference type="PANTHER" id="PTHR22617:SF23">
    <property type="entry name" value="CHEMOTAXIS PROTEIN CHEW"/>
    <property type="match status" value="1"/>
</dbReference>
<dbReference type="InterPro" id="IPR036061">
    <property type="entry name" value="CheW-like_dom_sf"/>
</dbReference>
<reference evidence="2 3" key="1">
    <citation type="journal article" date="2015" name="Stand. Genomic Sci.">
        <title>Genomic Encyclopedia of Bacterial and Archaeal Type Strains, Phase III: the genomes of soil and plant-associated and newly described type strains.</title>
        <authorList>
            <person name="Whitman W.B."/>
            <person name="Woyke T."/>
            <person name="Klenk H.P."/>
            <person name="Zhou Y."/>
            <person name="Lilburn T.G."/>
            <person name="Beck B.J."/>
            <person name="De Vos P."/>
            <person name="Vandamme P."/>
            <person name="Eisen J.A."/>
            <person name="Garrity G."/>
            <person name="Hugenholtz P."/>
            <person name="Kyrpides N.C."/>
        </authorList>
    </citation>
    <scope>NUCLEOTIDE SEQUENCE [LARGE SCALE GENOMIC DNA]</scope>
    <source>
        <strain evidence="2 3">CV53</strain>
    </source>
</reference>
<sequence length="156" mass="17334">MSETSKAVIFQAGNEEFALPIFNVISIEKTEEITPVPQMPDFFMGVVKVRDHLIPAIDSEAILYQRRLQPDNQTRMIVLDADGISFGVVVKAATEIMEIPAESIHRPELAAFHKIDYLKGIATLSDRMVIILDPGRMIESLEGIKEVKAVIEGGTR</sequence>
<dbReference type="Proteomes" id="UP000295689">
    <property type="component" value="Unassembled WGS sequence"/>
</dbReference>
<dbReference type="RefSeq" id="WP_132008737.1">
    <property type="nucleotide sequence ID" value="NZ_JABUHM010000008.1"/>
</dbReference>
<organism evidence="2 3">
    <name type="scientific">Mesobacillus foraminis</name>
    <dbReference type="NCBI Taxonomy" id="279826"/>
    <lineage>
        <taxon>Bacteria</taxon>
        <taxon>Bacillati</taxon>
        <taxon>Bacillota</taxon>
        <taxon>Bacilli</taxon>
        <taxon>Bacillales</taxon>
        <taxon>Bacillaceae</taxon>
        <taxon>Mesobacillus</taxon>
    </lineage>
</organism>
<gene>
    <name evidence="2" type="ORF">EV146_109104</name>
</gene>
<dbReference type="GO" id="GO:0007165">
    <property type="term" value="P:signal transduction"/>
    <property type="evidence" value="ECO:0007669"/>
    <property type="project" value="InterPro"/>
</dbReference>
<proteinExistence type="predicted"/>
<dbReference type="SMART" id="SM00260">
    <property type="entry name" value="CheW"/>
    <property type="match status" value="1"/>
</dbReference>
<dbReference type="GO" id="GO:0006935">
    <property type="term" value="P:chemotaxis"/>
    <property type="evidence" value="ECO:0007669"/>
    <property type="project" value="InterPro"/>
</dbReference>
<dbReference type="AlphaFoldDB" id="A0A4R2B891"/>
<evidence type="ECO:0000259" key="1">
    <source>
        <dbReference type="PROSITE" id="PS50851"/>
    </source>
</evidence>
<dbReference type="InterPro" id="IPR002545">
    <property type="entry name" value="CheW-lke_dom"/>
</dbReference>
<dbReference type="Gene3D" id="2.30.30.40">
    <property type="entry name" value="SH3 Domains"/>
    <property type="match status" value="1"/>
</dbReference>
<dbReference type="InterPro" id="IPR039315">
    <property type="entry name" value="CheW"/>
</dbReference>
<name>A0A4R2B891_9BACI</name>
<dbReference type="Gene3D" id="2.40.50.180">
    <property type="entry name" value="CheA-289, Domain 4"/>
    <property type="match status" value="1"/>
</dbReference>
<feature type="domain" description="CheW-like" evidence="1">
    <location>
        <begin position="4"/>
        <end position="143"/>
    </location>
</feature>
<dbReference type="GO" id="GO:0005829">
    <property type="term" value="C:cytosol"/>
    <property type="evidence" value="ECO:0007669"/>
    <property type="project" value="TreeGrafter"/>
</dbReference>
<dbReference type="SUPFAM" id="SSF50341">
    <property type="entry name" value="CheW-like"/>
    <property type="match status" value="1"/>
</dbReference>
<comment type="caution">
    <text evidence="2">The sequence shown here is derived from an EMBL/GenBank/DDBJ whole genome shotgun (WGS) entry which is preliminary data.</text>
</comment>
<dbReference type="PANTHER" id="PTHR22617">
    <property type="entry name" value="CHEMOTAXIS SENSOR HISTIDINE KINASE-RELATED"/>
    <property type="match status" value="1"/>
</dbReference>
<dbReference type="PROSITE" id="PS50851">
    <property type="entry name" value="CHEW"/>
    <property type="match status" value="1"/>
</dbReference>